<dbReference type="EMBL" id="JANRHA010000003">
    <property type="protein sequence ID" value="MDG3014366.1"/>
    <property type="molecule type" value="Genomic_DNA"/>
</dbReference>
<comment type="caution">
    <text evidence="2">The sequence shown here is derived from an EMBL/GenBank/DDBJ whole genome shotgun (WGS) entry which is preliminary data.</text>
</comment>
<reference evidence="2" key="1">
    <citation type="submission" date="2022-08" db="EMBL/GenBank/DDBJ databases">
        <title>Genome analysis of Corynebacteriales strain.</title>
        <authorList>
            <person name="Lee S.D."/>
        </authorList>
    </citation>
    <scope>NUCLEOTIDE SEQUENCE</scope>
    <source>
        <strain evidence="2">D3-21</strain>
    </source>
</reference>
<dbReference type="RefSeq" id="WP_277832343.1">
    <property type="nucleotide sequence ID" value="NZ_JAAIVF010000002.1"/>
</dbReference>
<gene>
    <name evidence="2" type="ORF">NVS88_07320</name>
</gene>
<keyword evidence="2" id="KW-0489">Methyltransferase</keyword>
<feature type="domain" description="Methyltransferase type 11" evidence="1">
    <location>
        <begin position="92"/>
        <end position="187"/>
    </location>
</feature>
<dbReference type="Pfam" id="PF08241">
    <property type="entry name" value="Methyltransf_11"/>
    <property type="match status" value="1"/>
</dbReference>
<dbReference type="InterPro" id="IPR029063">
    <property type="entry name" value="SAM-dependent_MTases_sf"/>
</dbReference>
<keyword evidence="3" id="KW-1185">Reference proteome</keyword>
<dbReference type="PANTHER" id="PTHR43591">
    <property type="entry name" value="METHYLTRANSFERASE"/>
    <property type="match status" value="1"/>
</dbReference>
<protein>
    <submittedName>
        <fullName evidence="2">Methyltransferase domain-containing protein</fullName>
    </submittedName>
</protein>
<name>A0A9X4LZ97_9ACTN</name>
<dbReference type="Proteomes" id="UP001152755">
    <property type="component" value="Unassembled WGS sequence"/>
</dbReference>
<dbReference type="AlphaFoldDB" id="A0A9X4LZ97"/>
<dbReference type="SUPFAM" id="SSF53335">
    <property type="entry name" value="S-adenosyl-L-methionine-dependent methyltransferases"/>
    <property type="match status" value="1"/>
</dbReference>
<dbReference type="CDD" id="cd02440">
    <property type="entry name" value="AdoMet_MTases"/>
    <property type="match status" value="1"/>
</dbReference>
<organism evidence="2 3">
    <name type="scientific">Speluncibacter jeojiensis</name>
    <dbReference type="NCBI Taxonomy" id="2710754"/>
    <lineage>
        <taxon>Bacteria</taxon>
        <taxon>Bacillati</taxon>
        <taxon>Actinomycetota</taxon>
        <taxon>Actinomycetes</taxon>
        <taxon>Mycobacteriales</taxon>
        <taxon>Speluncibacteraceae</taxon>
        <taxon>Speluncibacter</taxon>
    </lineage>
</organism>
<dbReference type="GO" id="GO:0008757">
    <property type="term" value="F:S-adenosylmethionine-dependent methyltransferase activity"/>
    <property type="evidence" value="ECO:0007669"/>
    <property type="project" value="InterPro"/>
</dbReference>
<proteinExistence type="predicted"/>
<evidence type="ECO:0000313" key="2">
    <source>
        <dbReference type="EMBL" id="MDG3014366.1"/>
    </source>
</evidence>
<keyword evidence="2" id="KW-0808">Transferase</keyword>
<sequence>MDKSSMPRRHAATARLEQLLRPETTAVPSTAGYLDTMPGEVVPPPGRAQAAWQNRFGSAAWQRIQRVMAASFVPGYRRVADQLRLRPGQTVVDVGCGPGNVTVRLAEAVGDDGLAVGVDLSGPMLELAARQARPNMGLLRADATGIPLRDHCAEAACATAVVMLVPEPVEALAEMVRIVVPGGWLLVMVPCRPVGRLAALTGPLVDATSRFGGARMFTPDELQGLLERLGCEQVGSEVTFNMLTVYARTADESA</sequence>
<accession>A0A9X4LZ97</accession>
<dbReference type="InterPro" id="IPR013216">
    <property type="entry name" value="Methyltransf_11"/>
</dbReference>
<evidence type="ECO:0000259" key="1">
    <source>
        <dbReference type="Pfam" id="PF08241"/>
    </source>
</evidence>
<dbReference type="GO" id="GO:0032259">
    <property type="term" value="P:methylation"/>
    <property type="evidence" value="ECO:0007669"/>
    <property type="project" value="UniProtKB-KW"/>
</dbReference>
<evidence type="ECO:0000313" key="3">
    <source>
        <dbReference type="Proteomes" id="UP001152755"/>
    </source>
</evidence>
<dbReference type="Gene3D" id="3.40.50.150">
    <property type="entry name" value="Vaccinia Virus protein VP39"/>
    <property type="match status" value="1"/>
</dbReference>